<dbReference type="GO" id="GO:0009055">
    <property type="term" value="F:electron transfer activity"/>
    <property type="evidence" value="ECO:0007669"/>
    <property type="project" value="InterPro"/>
</dbReference>
<dbReference type="EMBL" id="CP036266">
    <property type="protein sequence ID" value="QDT23131.1"/>
    <property type="molecule type" value="Genomic_DNA"/>
</dbReference>
<dbReference type="PANTHER" id="PTHR33546">
    <property type="entry name" value="LARGE, MULTIFUNCTIONAL SECRETED PROTEIN-RELATED"/>
    <property type="match status" value="1"/>
</dbReference>
<dbReference type="Proteomes" id="UP000320421">
    <property type="component" value="Chromosome"/>
</dbReference>
<feature type="chain" id="PRO_5021870079" evidence="5">
    <location>
        <begin position="35"/>
        <end position="1115"/>
    </location>
</feature>
<reference evidence="7 8" key="1">
    <citation type="submission" date="2019-02" db="EMBL/GenBank/DDBJ databases">
        <title>Deep-cultivation of Planctomycetes and their phenomic and genomic characterization uncovers novel biology.</title>
        <authorList>
            <person name="Wiegand S."/>
            <person name="Jogler M."/>
            <person name="Boedeker C."/>
            <person name="Pinto D."/>
            <person name="Vollmers J."/>
            <person name="Rivas-Marin E."/>
            <person name="Kohn T."/>
            <person name="Peeters S.H."/>
            <person name="Heuer A."/>
            <person name="Rast P."/>
            <person name="Oberbeckmann S."/>
            <person name="Bunk B."/>
            <person name="Jeske O."/>
            <person name="Meyerdierks A."/>
            <person name="Storesund J.E."/>
            <person name="Kallscheuer N."/>
            <person name="Luecker S."/>
            <person name="Lage O.M."/>
            <person name="Pohl T."/>
            <person name="Merkel B.J."/>
            <person name="Hornburger P."/>
            <person name="Mueller R.-W."/>
            <person name="Bruemmer F."/>
            <person name="Labrenz M."/>
            <person name="Spormann A.M."/>
            <person name="Op den Camp H."/>
            <person name="Overmann J."/>
            <person name="Amann R."/>
            <person name="Jetten M.S.M."/>
            <person name="Mascher T."/>
            <person name="Medema M.H."/>
            <person name="Devos D.P."/>
            <person name="Kaster A.-K."/>
            <person name="Ovreas L."/>
            <person name="Rohde M."/>
            <person name="Galperin M.Y."/>
            <person name="Jogler C."/>
        </authorList>
    </citation>
    <scope>NUCLEOTIDE SEQUENCE [LARGE SCALE GENOMIC DNA]</scope>
    <source>
        <strain evidence="7 8">HG66A1</strain>
    </source>
</reference>
<dbReference type="Pfam" id="PF23500">
    <property type="entry name" value="DUF7133"/>
    <property type="match status" value="1"/>
</dbReference>
<dbReference type="InterPro" id="IPR036909">
    <property type="entry name" value="Cyt_c-like_dom_sf"/>
</dbReference>
<dbReference type="Gene3D" id="2.120.10.30">
    <property type="entry name" value="TolB, C-terminal domain"/>
    <property type="match status" value="1"/>
</dbReference>
<dbReference type="InterPro" id="IPR009056">
    <property type="entry name" value="Cyt_c-like_dom"/>
</dbReference>
<dbReference type="NCBIfam" id="TIGR02603">
    <property type="entry name" value="CxxCH_TIGR02603"/>
    <property type="match status" value="1"/>
</dbReference>
<evidence type="ECO:0000256" key="1">
    <source>
        <dbReference type="ARBA" id="ARBA00022617"/>
    </source>
</evidence>
<dbReference type="Pfam" id="PF13646">
    <property type="entry name" value="HEAT_2"/>
    <property type="match status" value="1"/>
</dbReference>
<dbReference type="InterPro" id="IPR011042">
    <property type="entry name" value="6-blade_b-propeller_TolB-like"/>
</dbReference>
<keyword evidence="5" id="KW-0732">Signal</keyword>
<keyword evidence="8" id="KW-1185">Reference proteome</keyword>
<dbReference type="InterPro" id="IPR011989">
    <property type="entry name" value="ARM-like"/>
</dbReference>
<dbReference type="GO" id="GO:0020037">
    <property type="term" value="F:heme binding"/>
    <property type="evidence" value="ECO:0007669"/>
    <property type="project" value="InterPro"/>
</dbReference>
<proteinExistence type="predicted"/>
<dbReference type="Gene3D" id="1.10.760.10">
    <property type="entry name" value="Cytochrome c-like domain"/>
    <property type="match status" value="1"/>
</dbReference>
<dbReference type="InterPro" id="IPR013428">
    <property type="entry name" value="Membrane-bound_put_N"/>
</dbReference>
<name>A0A517PUS7_9PLAN</name>
<dbReference type="PROSITE" id="PS51007">
    <property type="entry name" value="CYTC"/>
    <property type="match status" value="1"/>
</dbReference>
<organism evidence="7 8">
    <name type="scientific">Gimesia chilikensis</name>
    <dbReference type="NCBI Taxonomy" id="2605989"/>
    <lineage>
        <taxon>Bacteria</taxon>
        <taxon>Pseudomonadati</taxon>
        <taxon>Planctomycetota</taxon>
        <taxon>Planctomycetia</taxon>
        <taxon>Planctomycetales</taxon>
        <taxon>Planctomycetaceae</taxon>
        <taxon>Gimesia</taxon>
    </lineage>
</organism>
<keyword evidence="3 4" id="KW-0408">Iron</keyword>
<evidence type="ECO:0000313" key="7">
    <source>
        <dbReference type="EMBL" id="QDT23131.1"/>
    </source>
</evidence>
<accession>A0A517PUS7</accession>
<evidence type="ECO:0000313" key="8">
    <source>
        <dbReference type="Proteomes" id="UP000320421"/>
    </source>
</evidence>
<dbReference type="InterPro" id="IPR004155">
    <property type="entry name" value="PBS_lyase_HEAT"/>
</dbReference>
<dbReference type="SMART" id="SM00567">
    <property type="entry name" value="EZ_HEAT"/>
    <property type="match status" value="6"/>
</dbReference>
<gene>
    <name evidence="7" type="primary">gdhB_3</name>
    <name evidence="7" type="ORF">HG66A1_49450</name>
</gene>
<dbReference type="OrthoDB" id="9770043at2"/>
<dbReference type="EC" id="1.1.5.2" evidence="7"/>
<dbReference type="InterPro" id="IPR055557">
    <property type="entry name" value="DUF7133"/>
</dbReference>
<protein>
    <submittedName>
        <fullName evidence="7">Quinoprotein glucose dehydrogenase B</fullName>
        <ecNumber evidence="7">1.1.5.2</ecNumber>
    </submittedName>
</protein>
<evidence type="ECO:0000256" key="4">
    <source>
        <dbReference type="PROSITE-ProRule" id="PRU00433"/>
    </source>
</evidence>
<keyword evidence="7" id="KW-0560">Oxidoreductase</keyword>
<dbReference type="SUPFAM" id="SSF46626">
    <property type="entry name" value="Cytochrome c"/>
    <property type="match status" value="1"/>
</dbReference>
<dbReference type="AlphaFoldDB" id="A0A517PUS7"/>
<dbReference type="GO" id="GO:0046872">
    <property type="term" value="F:metal ion binding"/>
    <property type="evidence" value="ECO:0007669"/>
    <property type="project" value="UniProtKB-KW"/>
</dbReference>
<evidence type="ECO:0000256" key="5">
    <source>
        <dbReference type="SAM" id="SignalP"/>
    </source>
</evidence>
<feature type="domain" description="Cytochrome c" evidence="6">
    <location>
        <begin position="966"/>
        <end position="1103"/>
    </location>
</feature>
<dbReference type="InterPro" id="IPR016024">
    <property type="entry name" value="ARM-type_fold"/>
</dbReference>
<sequence length="1115" mass="122637" precursor="true">MFPAHCLQLPFRLRLLLACSVSLIPFLNPHKAFSETPYTPAIAEASQEGEQAISGFRVPEGMHVSLFAAEPLMANPVAFCIDEQGRFYVAETYRQSKGVEDNRSHMDWLHDDLAAETVADRVAYFKKHLKENVKDYTLEHDRIRLVEDRDHDGKADHAGVFADGFNNIEDGTGAGVLARGGYVYYTCIPHVWRLKDTAGEGKATLREKLSSGYGVRVAFRGHDLHGLKLGPDGRLYFSIGDRGYNIKTKEGKHLFRPDTGAVFRCNLDGTELEEFAYGLRNPQELAFDDYGNLFTGDNNSDSGDKARWVYVVEGGDTGWRMYYQYLSDRGPFNREKIWHPAHEGQPAYMVPPIVNLSDGPSGLVHYPGVGLADRYKGHFFLADFRGTPSRSGIRSFAVKPKGASFELTDSHEFIWQILATDVDFGYDGSLYVSDWVNGWNGLGKGRIYQFTDTRHAGEAKEVHSAELMKAGFSERSTEELVGLLAHPDQRIRMEAQFALVNRSALDSLQNVALNGNDLFARLHAIWGIGQLGRQTSSAVAGIQSLLKDPDSEVRAQTAKVIGEAGFTSATPTLIELLKDSNARVQYFAAVALGHFKSQAAVPALFELLKQNNNADPMLRHSAILALSRIGAADQLVAAVNNESAAVRLAAVVALRRLQRKEVGLFLQDSDPQIVLEAARAINDAPIPAAVPDLAAVSLNPDMADPLLRRVMNANFRLGGAENAALLAKIAADKNVPETLRLEAIQELSQWNEPEPLDRVLGRWQPIENRQPVELAEIVGPIVPDLFSSSEKIKEAGTGLAAKYGIKEAAPMLAKMVEDVKRPVDVRVASLKALDKLGYPGISEIAKTAIRDKHAALRVAGRNVLARHEPEAALQPLEQAIESGQTSEKQGAIATLAEMQIPEATTILTRWMQRLVKQEVPAEIQLDLLKAAAQKKSPELDQLRDQYEAQRPEGDALANYLESLSGGNAARGREIFFGRSDTSCRRCHQIRNNGGEVGPDLSGIGRDKDRRYLLEAIVAPNKAIAKGFETAVLALLDGKVVVGIIRNETDDTLEVMDAKGTVIRVPKDEIDERATGKSAMPEEIVKQLSKDDLRDLVEFLIQQKQKPKGPSAKHEG</sequence>
<dbReference type="PANTHER" id="PTHR33546:SF1">
    <property type="entry name" value="LARGE, MULTIFUNCTIONAL SECRETED PROTEIN"/>
    <property type="match status" value="1"/>
</dbReference>
<keyword evidence="2 4" id="KW-0479">Metal-binding</keyword>
<evidence type="ECO:0000256" key="3">
    <source>
        <dbReference type="ARBA" id="ARBA00023004"/>
    </source>
</evidence>
<evidence type="ECO:0000256" key="2">
    <source>
        <dbReference type="ARBA" id="ARBA00022723"/>
    </source>
</evidence>
<keyword evidence="1 4" id="KW-0349">Heme</keyword>
<dbReference type="NCBIfam" id="TIGR02604">
    <property type="entry name" value="Piru_Ver_Nterm"/>
    <property type="match status" value="1"/>
</dbReference>
<dbReference type="RefSeq" id="WP_145190086.1">
    <property type="nucleotide sequence ID" value="NZ_CP036266.1"/>
</dbReference>
<evidence type="ECO:0000259" key="6">
    <source>
        <dbReference type="PROSITE" id="PS51007"/>
    </source>
</evidence>
<dbReference type="InterPro" id="IPR013427">
    <property type="entry name" value="Haem-bd_dom_put"/>
</dbReference>
<dbReference type="SUPFAM" id="SSF48371">
    <property type="entry name" value="ARM repeat"/>
    <property type="match status" value="2"/>
</dbReference>
<dbReference type="InterPro" id="IPR011041">
    <property type="entry name" value="Quinoprot_gluc/sorb_DH_b-prop"/>
</dbReference>
<feature type="signal peptide" evidence="5">
    <location>
        <begin position="1"/>
        <end position="34"/>
    </location>
</feature>
<dbReference type="SUPFAM" id="SSF50952">
    <property type="entry name" value="Soluble quinoprotein glucose dehydrogenase"/>
    <property type="match status" value="1"/>
</dbReference>
<dbReference type="GO" id="GO:0008876">
    <property type="term" value="F:quinoprotein glucose dehydrogenase activity"/>
    <property type="evidence" value="ECO:0007669"/>
    <property type="project" value="UniProtKB-EC"/>
</dbReference>
<dbReference type="Gene3D" id="1.25.10.10">
    <property type="entry name" value="Leucine-rich Repeat Variant"/>
    <property type="match status" value="2"/>
</dbReference>